<name>A0ABU5IXM2_9BACI</name>
<feature type="compositionally biased region" description="Basic and acidic residues" evidence="1">
    <location>
        <begin position="66"/>
        <end position="77"/>
    </location>
</feature>
<proteinExistence type="predicted"/>
<reference evidence="2 3" key="1">
    <citation type="submission" date="2023-11" db="EMBL/GenBank/DDBJ databases">
        <title>Bacillus jintuensis, isolated from a mudflat on the Beibu Gulf coast.</title>
        <authorList>
            <person name="Li M."/>
        </authorList>
    </citation>
    <scope>NUCLEOTIDE SEQUENCE [LARGE SCALE GENOMIC DNA]</scope>
    <source>
        <strain evidence="2 3">31A1R</strain>
    </source>
</reference>
<accession>A0ABU5IXM2</accession>
<sequence length="116" mass="13016">MKTTIPVVQKEKDGKATVLTIEEDNEEINNSTAKSAAVTTKKNQEEQEKKNDKNKTALQSKNVHKGKTEKATIKDEEKSLEEIKGKFNSLFSELEAQETSKIDQLVVEAKAEYVSM</sequence>
<evidence type="ECO:0000313" key="3">
    <source>
        <dbReference type="Proteomes" id="UP001290455"/>
    </source>
</evidence>
<evidence type="ECO:0000256" key="1">
    <source>
        <dbReference type="SAM" id="MobiDB-lite"/>
    </source>
</evidence>
<comment type="caution">
    <text evidence="2">The sequence shown here is derived from an EMBL/GenBank/DDBJ whole genome shotgun (WGS) entry which is preliminary data.</text>
</comment>
<dbReference type="EMBL" id="JAXOFX010000004">
    <property type="protein sequence ID" value="MDZ5471905.1"/>
    <property type="molecule type" value="Genomic_DNA"/>
</dbReference>
<protein>
    <submittedName>
        <fullName evidence="2">Uncharacterized protein</fullName>
    </submittedName>
</protein>
<keyword evidence="3" id="KW-1185">Reference proteome</keyword>
<feature type="region of interest" description="Disordered" evidence="1">
    <location>
        <begin position="20"/>
        <end position="77"/>
    </location>
</feature>
<evidence type="ECO:0000313" key="2">
    <source>
        <dbReference type="EMBL" id="MDZ5471905.1"/>
    </source>
</evidence>
<organism evidence="2 3">
    <name type="scientific">Robertmurraya mangrovi</name>
    <dbReference type="NCBI Taxonomy" id="3098077"/>
    <lineage>
        <taxon>Bacteria</taxon>
        <taxon>Bacillati</taxon>
        <taxon>Bacillota</taxon>
        <taxon>Bacilli</taxon>
        <taxon>Bacillales</taxon>
        <taxon>Bacillaceae</taxon>
        <taxon>Robertmurraya</taxon>
    </lineage>
</organism>
<dbReference type="RefSeq" id="WP_322446194.1">
    <property type="nucleotide sequence ID" value="NZ_JAXOFX010000004.1"/>
</dbReference>
<feature type="compositionally biased region" description="Polar residues" evidence="1">
    <location>
        <begin position="28"/>
        <end position="38"/>
    </location>
</feature>
<gene>
    <name evidence="2" type="ORF">SM124_09110</name>
</gene>
<feature type="compositionally biased region" description="Basic and acidic residues" evidence="1">
    <location>
        <begin position="42"/>
        <end position="55"/>
    </location>
</feature>
<dbReference type="Proteomes" id="UP001290455">
    <property type="component" value="Unassembled WGS sequence"/>
</dbReference>